<reference evidence="6 7" key="1">
    <citation type="submission" date="2023-07" db="EMBL/GenBank/DDBJ databases">
        <title>Sequencing the genomes of 1000 actinobacteria strains.</title>
        <authorList>
            <person name="Klenk H.-P."/>
        </authorList>
    </citation>
    <scope>NUCLEOTIDE SEQUENCE [LARGE SCALE GENOMIC DNA]</scope>
    <source>
        <strain evidence="6 7">DSM 44388</strain>
    </source>
</reference>
<evidence type="ECO:0000313" key="6">
    <source>
        <dbReference type="EMBL" id="MDP9830211.1"/>
    </source>
</evidence>
<feature type="DNA-binding region" description="H-T-H motif" evidence="4">
    <location>
        <begin position="34"/>
        <end position="53"/>
    </location>
</feature>
<dbReference type="Gene3D" id="1.10.357.10">
    <property type="entry name" value="Tetracycline Repressor, domain 2"/>
    <property type="match status" value="1"/>
</dbReference>
<comment type="caution">
    <text evidence="6">The sequence shown here is derived from an EMBL/GenBank/DDBJ whole genome shotgun (WGS) entry which is preliminary data.</text>
</comment>
<dbReference type="Pfam" id="PF00440">
    <property type="entry name" value="TetR_N"/>
    <property type="match status" value="1"/>
</dbReference>
<name>A0ABT9PBZ1_9ACTN</name>
<sequence length="211" mass="22704">MTARSAGRPRSFDRDDALRRAAHLFWQHGYSGTSTRALSEALGISNSSLYAAFGTKAQLFDEAVRTYALRYSAVYDQAVTQPTLARVLATLLLGSVEEFTRVEHGHPGCLTSSAAMADSSTTLDVRAYVTGLQQADESRLRDRIRRAALEGDLRADIEPDALAALIHTLWQGLSTRAELGAGREELTGAAQLALKLIHPVSPPGSAREAPG</sequence>
<organism evidence="6 7">
    <name type="scientific">Kineosporia succinea</name>
    <dbReference type="NCBI Taxonomy" id="84632"/>
    <lineage>
        <taxon>Bacteria</taxon>
        <taxon>Bacillati</taxon>
        <taxon>Actinomycetota</taxon>
        <taxon>Actinomycetes</taxon>
        <taxon>Kineosporiales</taxon>
        <taxon>Kineosporiaceae</taxon>
        <taxon>Kineosporia</taxon>
    </lineage>
</organism>
<feature type="domain" description="HTH tetR-type" evidence="5">
    <location>
        <begin position="11"/>
        <end position="71"/>
    </location>
</feature>
<protein>
    <submittedName>
        <fullName evidence="6">AcrR family transcriptional regulator</fullName>
    </submittedName>
</protein>
<evidence type="ECO:0000256" key="4">
    <source>
        <dbReference type="PROSITE-ProRule" id="PRU00335"/>
    </source>
</evidence>
<keyword evidence="1" id="KW-0805">Transcription regulation</keyword>
<dbReference type="Gene3D" id="1.10.10.60">
    <property type="entry name" value="Homeodomain-like"/>
    <property type="match status" value="1"/>
</dbReference>
<dbReference type="PANTHER" id="PTHR47506:SF1">
    <property type="entry name" value="HTH-TYPE TRANSCRIPTIONAL REGULATOR YJDC"/>
    <property type="match status" value="1"/>
</dbReference>
<dbReference type="InterPro" id="IPR011075">
    <property type="entry name" value="TetR_C"/>
</dbReference>
<evidence type="ECO:0000259" key="5">
    <source>
        <dbReference type="PROSITE" id="PS50977"/>
    </source>
</evidence>
<accession>A0ABT9PBZ1</accession>
<dbReference type="SUPFAM" id="SSF48498">
    <property type="entry name" value="Tetracyclin repressor-like, C-terminal domain"/>
    <property type="match status" value="1"/>
</dbReference>
<dbReference type="InterPro" id="IPR009057">
    <property type="entry name" value="Homeodomain-like_sf"/>
</dbReference>
<gene>
    <name evidence="6" type="ORF">J2S57_005960</name>
</gene>
<dbReference type="InterPro" id="IPR001647">
    <property type="entry name" value="HTH_TetR"/>
</dbReference>
<dbReference type="PANTHER" id="PTHR47506">
    <property type="entry name" value="TRANSCRIPTIONAL REGULATORY PROTEIN"/>
    <property type="match status" value="1"/>
</dbReference>
<evidence type="ECO:0000256" key="2">
    <source>
        <dbReference type="ARBA" id="ARBA00023125"/>
    </source>
</evidence>
<dbReference type="Proteomes" id="UP001235712">
    <property type="component" value="Unassembled WGS sequence"/>
</dbReference>
<dbReference type="PROSITE" id="PS50977">
    <property type="entry name" value="HTH_TETR_2"/>
    <property type="match status" value="1"/>
</dbReference>
<proteinExistence type="predicted"/>
<evidence type="ECO:0000256" key="1">
    <source>
        <dbReference type="ARBA" id="ARBA00023015"/>
    </source>
</evidence>
<dbReference type="SUPFAM" id="SSF46689">
    <property type="entry name" value="Homeodomain-like"/>
    <property type="match status" value="1"/>
</dbReference>
<evidence type="ECO:0000313" key="7">
    <source>
        <dbReference type="Proteomes" id="UP001235712"/>
    </source>
</evidence>
<keyword evidence="3" id="KW-0804">Transcription</keyword>
<dbReference type="EMBL" id="JAUSQZ010000001">
    <property type="protein sequence ID" value="MDP9830211.1"/>
    <property type="molecule type" value="Genomic_DNA"/>
</dbReference>
<dbReference type="Pfam" id="PF16925">
    <property type="entry name" value="TetR_C_13"/>
    <property type="match status" value="1"/>
</dbReference>
<evidence type="ECO:0000256" key="3">
    <source>
        <dbReference type="ARBA" id="ARBA00023163"/>
    </source>
</evidence>
<keyword evidence="2 4" id="KW-0238">DNA-binding</keyword>
<keyword evidence="7" id="KW-1185">Reference proteome</keyword>
<dbReference type="InterPro" id="IPR036271">
    <property type="entry name" value="Tet_transcr_reg_TetR-rel_C_sf"/>
</dbReference>
<dbReference type="RefSeq" id="WP_307249169.1">
    <property type="nucleotide sequence ID" value="NZ_JAUSQZ010000001.1"/>
</dbReference>